<protein>
    <submittedName>
        <fullName evidence="4">DNA replication terminus site-binding protein</fullName>
    </submittedName>
</protein>
<dbReference type="Proteomes" id="UP001218423">
    <property type="component" value="Plasmid pAC1520"/>
</dbReference>
<proteinExistence type="predicted"/>
<dbReference type="Pfam" id="PF05472">
    <property type="entry name" value="Ter"/>
    <property type="match status" value="1"/>
</dbReference>
<dbReference type="GO" id="GO:0003677">
    <property type="term" value="F:DNA binding"/>
    <property type="evidence" value="ECO:0007669"/>
    <property type="project" value="UniProtKB-KW"/>
</dbReference>
<evidence type="ECO:0000313" key="4">
    <source>
        <dbReference type="EMBL" id="WFG00152.1"/>
    </source>
</evidence>
<keyword evidence="2" id="KW-0235">DNA replication</keyword>
<dbReference type="Gene3D" id="3.50.14.10">
    <property type="entry name" value="Replication terminator Tus, domain 1 superfamily/Replication terminator Tus"/>
    <property type="match status" value="1"/>
</dbReference>
<evidence type="ECO:0000313" key="5">
    <source>
        <dbReference type="Proteomes" id="UP001218423"/>
    </source>
</evidence>
<dbReference type="InterPro" id="IPR036384">
    <property type="entry name" value="Tus_sf"/>
</dbReference>
<dbReference type="InterPro" id="IPR008865">
    <property type="entry name" value="DNA_replication_term_site-bd"/>
</dbReference>
<keyword evidence="4" id="KW-0614">Plasmid</keyword>
<keyword evidence="1" id="KW-0963">Cytoplasm</keyword>
<geneLocation type="plasmid" evidence="4 5">
    <name>pAC1520</name>
</geneLocation>
<reference evidence="4" key="1">
    <citation type="submission" date="2023-03" db="EMBL/GenBank/DDBJ databases">
        <title>Aeromonas caviae strain AC1520.</title>
        <authorList>
            <person name="Xie T."/>
            <person name="Zhang Q."/>
            <person name="Deng J."/>
            <person name="Li X."/>
        </authorList>
    </citation>
    <scope>NUCLEOTIDE SEQUENCE</scope>
    <source>
        <strain evidence="4">AC1520</strain>
        <plasmid evidence="4">pAC1520</plasmid>
    </source>
</reference>
<sequence length="297" mass="34209">MESFSSTAKLRQLMDSLDGLLMELESVVFSATDVMAYVYALPPVLQGEEEQENTRIPVTLGEGMPALSQAVSSWRKHTFVEGHSSKATYRLPGVVQLPAAYAMSILPLVDEINRRKGEFKSAVQQLGSRDDKFEKVHEALPGVVTLQIYRQISAMSGELQSIGFTWGDKQAITRVDHETVLAMLERSKNYVPALFDGEEWLHMVEREIYDIKRLPSSAELRIRRPIKTHPMANIRWFERVPRTQQIKASLPLLICTDTRWKVHHLDDYEQKNREPRADRQQGDELLIERLHLYMRHQ</sequence>
<accession>A0AAJ5ZCZ6</accession>
<dbReference type="GO" id="GO:0005737">
    <property type="term" value="C:cytoplasm"/>
    <property type="evidence" value="ECO:0007669"/>
    <property type="project" value="InterPro"/>
</dbReference>
<name>A0AAJ5ZCZ6_AERCA</name>
<evidence type="ECO:0000256" key="2">
    <source>
        <dbReference type="ARBA" id="ARBA00022705"/>
    </source>
</evidence>
<dbReference type="SUPFAM" id="SSF56596">
    <property type="entry name" value="Replication terminator protein (Tus)"/>
    <property type="match status" value="1"/>
</dbReference>
<organism evidence="4 5">
    <name type="scientific">Aeromonas caviae</name>
    <name type="common">Aeromonas punctata</name>
    <dbReference type="NCBI Taxonomy" id="648"/>
    <lineage>
        <taxon>Bacteria</taxon>
        <taxon>Pseudomonadati</taxon>
        <taxon>Pseudomonadota</taxon>
        <taxon>Gammaproteobacteria</taxon>
        <taxon>Aeromonadales</taxon>
        <taxon>Aeromonadaceae</taxon>
        <taxon>Aeromonas</taxon>
    </lineage>
</organism>
<evidence type="ECO:0000256" key="3">
    <source>
        <dbReference type="ARBA" id="ARBA00023125"/>
    </source>
</evidence>
<keyword evidence="3" id="KW-0238">DNA-binding</keyword>
<dbReference type="Gene3D" id="3.30.54.10">
    <property type="match status" value="1"/>
</dbReference>
<evidence type="ECO:0000256" key="1">
    <source>
        <dbReference type="ARBA" id="ARBA00022490"/>
    </source>
</evidence>
<dbReference type="InterPro" id="IPR036381">
    <property type="entry name" value="Tus_dom1"/>
</dbReference>
<dbReference type="AlphaFoldDB" id="A0AAJ5ZCZ6"/>
<dbReference type="RefSeq" id="WP_277857162.1">
    <property type="nucleotide sequence ID" value="NZ_CP120943.1"/>
</dbReference>
<dbReference type="EMBL" id="CP120943">
    <property type="protein sequence ID" value="WFG00152.1"/>
    <property type="molecule type" value="Genomic_DNA"/>
</dbReference>
<gene>
    <name evidence="4" type="ORF">P5S46_21905</name>
</gene>
<dbReference type="GO" id="GO:0006274">
    <property type="term" value="P:DNA replication termination"/>
    <property type="evidence" value="ECO:0007669"/>
    <property type="project" value="InterPro"/>
</dbReference>